<dbReference type="EMBL" id="NTMR01000026">
    <property type="protein sequence ID" value="PBK02967.1"/>
    <property type="molecule type" value="Genomic_DNA"/>
</dbReference>
<evidence type="ECO:0000259" key="1">
    <source>
        <dbReference type="Pfam" id="PF07238"/>
    </source>
</evidence>
<dbReference type="SUPFAM" id="SSF141371">
    <property type="entry name" value="PilZ domain-like"/>
    <property type="match status" value="1"/>
</dbReference>
<protein>
    <recommendedName>
        <fullName evidence="1">PilZ domain-containing protein</fullName>
    </recommendedName>
</protein>
<keyword evidence="3" id="KW-1185">Reference proteome</keyword>
<dbReference type="GO" id="GO:0035438">
    <property type="term" value="F:cyclic-di-GMP binding"/>
    <property type="evidence" value="ECO:0007669"/>
    <property type="project" value="InterPro"/>
</dbReference>
<sequence length="110" mass="12729">MTERRRLERHQVSSSLEVFDLDTGDHLGRIVDLHVEGLMLLSDRPVDLFRSFALQVNLPMTLNGVREFLLDAESLWNRESINGKQYWTGMHFTNLPEASRLCIERMVASV</sequence>
<proteinExistence type="predicted"/>
<dbReference type="AlphaFoldDB" id="A0A2A3MDZ9"/>
<dbReference type="Proteomes" id="UP000242313">
    <property type="component" value="Unassembled WGS sequence"/>
</dbReference>
<comment type="caution">
    <text evidence="2">The sequence shown here is derived from an EMBL/GenBank/DDBJ whole genome shotgun (WGS) entry which is preliminary data.</text>
</comment>
<evidence type="ECO:0000313" key="3">
    <source>
        <dbReference type="Proteomes" id="UP000242313"/>
    </source>
</evidence>
<organism evidence="2 3">
    <name type="scientific">Pseudomonas abyssi</name>
    <dbReference type="NCBI Taxonomy" id="170540"/>
    <lineage>
        <taxon>Bacteria</taxon>
        <taxon>Pseudomonadati</taxon>
        <taxon>Pseudomonadota</taxon>
        <taxon>Gammaproteobacteria</taxon>
        <taxon>Pseudomonadales</taxon>
        <taxon>Pseudomonadaceae</taxon>
        <taxon>Pseudomonas</taxon>
    </lineage>
</organism>
<accession>A0A2A3MDZ9</accession>
<name>A0A2A3MDZ9_9PSED</name>
<reference evidence="2 3" key="1">
    <citation type="submission" date="2017-09" db="EMBL/GenBank/DDBJ databases">
        <title>Pseudomonas abyssi sp. nov. isolated from Abyssopelagic Water.</title>
        <authorList>
            <person name="Wei Y."/>
        </authorList>
    </citation>
    <scope>NUCLEOTIDE SEQUENCE [LARGE SCALE GENOMIC DNA]</scope>
    <source>
        <strain evidence="2 3">MT5</strain>
    </source>
</reference>
<dbReference type="RefSeq" id="WP_096005973.1">
    <property type="nucleotide sequence ID" value="NZ_NTMR01000026.1"/>
</dbReference>
<feature type="domain" description="PilZ" evidence="1">
    <location>
        <begin position="3"/>
        <end position="108"/>
    </location>
</feature>
<gene>
    <name evidence="2" type="ORF">CNQ84_16700</name>
</gene>
<evidence type="ECO:0000313" key="2">
    <source>
        <dbReference type="EMBL" id="PBK02967.1"/>
    </source>
</evidence>
<dbReference type="InterPro" id="IPR009875">
    <property type="entry name" value="PilZ_domain"/>
</dbReference>
<dbReference type="Pfam" id="PF07238">
    <property type="entry name" value="PilZ"/>
    <property type="match status" value="1"/>
</dbReference>